<feature type="region of interest" description="Disordered" evidence="1">
    <location>
        <begin position="312"/>
        <end position="345"/>
    </location>
</feature>
<evidence type="ECO:0000259" key="2">
    <source>
        <dbReference type="PROSITE" id="PS50172"/>
    </source>
</evidence>
<feature type="domain" description="BRCT" evidence="2">
    <location>
        <begin position="1132"/>
        <end position="1238"/>
    </location>
</feature>
<dbReference type="EMBL" id="JAIZAY010000010">
    <property type="protein sequence ID" value="KAJ8035505.1"/>
    <property type="molecule type" value="Genomic_DNA"/>
</dbReference>
<evidence type="ECO:0000313" key="4">
    <source>
        <dbReference type="Proteomes" id="UP001152320"/>
    </source>
</evidence>
<dbReference type="InterPro" id="IPR000048">
    <property type="entry name" value="IQ_motif_EF-hand-BS"/>
</dbReference>
<name>A0A9Q1H7N4_HOLLE</name>
<feature type="compositionally biased region" description="Polar residues" evidence="1">
    <location>
        <begin position="326"/>
        <end position="345"/>
    </location>
</feature>
<evidence type="ECO:0000313" key="3">
    <source>
        <dbReference type="EMBL" id="KAJ8035505.1"/>
    </source>
</evidence>
<reference evidence="3" key="1">
    <citation type="submission" date="2021-10" db="EMBL/GenBank/DDBJ databases">
        <title>Tropical sea cucumber genome reveals ecological adaptation and Cuvierian tubules defense mechanism.</title>
        <authorList>
            <person name="Chen T."/>
        </authorList>
    </citation>
    <scope>NUCLEOTIDE SEQUENCE</scope>
    <source>
        <strain evidence="3">Nanhai2018</strain>
        <tissue evidence="3">Muscle</tissue>
    </source>
</reference>
<feature type="region of interest" description="Disordered" evidence="1">
    <location>
        <begin position="266"/>
        <end position="292"/>
    </location>
</feature>
<dbReference type="InterPro" id="IPR036420">
    <property type="entry name" value="BRCT_dom_sf"/>
</dbReference>
<dbReference type="Proteomes" id="UP001152320">
    <property type="component" value="Chromosome 10"/>
</dbReference>
<protein>
    <recommendedName>
        <fullName evidence="2">BRCT domain-containing protein</fullName>
    </recommendedName>
</protein>
<dbReference type="PROSITE" id="PS50096">
    <property type="entry name" value="IQ"/>
    <property type="match status" value="1"/>
</dbReference>
<dbReference type="CDD" id="cd23767">
    <property type="entry name" value="IQCD"/>
    <property type="match status" value="1"/>
</dbReference>
<proteinExistence type="predicted"/>
<dbReference type="PROSITE" id="PS50172">
    <property type="entry name" value="BRCT"/>
    <property type="match status" value="1"/>
</dbReference>
<dbReference type="InterPro" id="IPR001357">
    <property type="entry name" value="BRCT_dom"/>
</dbReference>
<feature type="compositionally biased region" description="Polar residues" evidence="1">
    <location>
        <begin position="278"/>
        <end position="292"/>
    </location>
</feature>
<gene>
    <name evidence="3" type="ORF">HOLleu_22756</name>
</gene>
<dbReference type="SUPFAM" id="SSF52113">
    <property type="entry name" value="BRCT domain"/>
    <property type="match status" value="1"/>
</dbReference>
<feature type="compositionally biased region" description="Basic and acidic residues" evidence="1">
    <location>
        <begin position="266"/>
        <end position="277"/>
    </location>
</feature>
<evidence type="ECO:0000256" key="1">
    <source>
        <dbReference type="SAM" id="MobiDB-lite"/>
    </source>
</evidence>
<dbReference type="SMART" id="SM00015">
    <property type="entry name" value="IQ"/>
    <property type="match status" value="1"/>
</dbReference>
<feature type="compositionally biased region" description="Basic residues" evidence="1">
    <location>
        <begin position="312"/>
        <end position="324"/>
    </location>
</feature>
<accession>A0A9Q1H7N4</accession>
<organism evidence="3 4">
    <name type="scientific">Holothuria leucospilota</name>
    <name type="common">Black long sea cucumber</name>
    <name type="synonym">Mertensiothuria leucospilota</name>
    <dbReference type="NCBI Taxonomy" id="206669"/>
    <lineage>
        <taxon>Eukaryota</taxon>
        <taxon>Metazoa</taxon>
        <taxon>Echinodermata</taxon>
        <taxon>Eleutherozoa</taxon>
        <taxon>Echinozoa</taxon>
        <taxon>Holothuroidea</taxon>
        <taxon>Aspidochirotacea</taxon>
        <taxon>Aspidochirotida</taxon>
        <taxon>Holothuriidae</taxon>
        <taxon>Holothuria</taxon>
    </lineage>
</organism>
<sequence>MKAGPTCAVREPVWQWLVANLPNAYSPKGRGDAEVLSAIQEMCKVQMFGYRFLGVTQCCNVREDVPLDLSMVSLGQVSAEISGGLLCKGIEDQVVRYIKSNMKDCLECKKTKGISSCDLTAAEFLVLEIGCVNGKNLQNPGIQIAEEISVFGIDYYLTAAIIMQPKHFLTVAKVKDNFLIFDGLKDSVSHFPSFNGALTSSQSKLKVYSTSPHSTYGIHVLVYRLKHRNQSKLSILPFINKIVPQPPQQCADEIQVISDEESVNLEDTRVSRDETKCESVQSQSKGDKGSLSSTKFVKQSFSRVAKKNALGKVKHGTKVKRVKSKLPTSGKSPSQVKSDCNSDGQHSQSSLHLQCHIDNGTVVFGSVKVPFIEREGRIFVQCPDVFSVIGLKKHVDKEGYKYVDKRLTELGFSVENSFIKKGRRRHFLLLDAVCALGEKIKGARWHMKPHTIVDEVRRVCSGQNTVQGEGGFANLPASCNTKTGSGRKRIEGEIRSQMKILYEGIFKKDMNKMLKCLSSVVKPQKKLRKEFTGQLSKQEVEAILKHVPCTKEGRKFVQMKSLYDEISMKGCISTEELIHIQENYSGCRLTEELQKRLPGIFPSKAAESVTKNTYLRELRSVLLPKRTVSGWRIDPQRLLEVLYFRYPGLCSDLLIKVYGDGREVGGRASTYISISLLNNELALHGHSYQSPKEIYPVAIFYEKDDRDNLEENLEYGYSDWLNAFLQSNKQDGNEVFLTGDEMFLEHILDGVSELSPSSLEGWNLYTKVHKTQKGTTSGGFRTSLPVRVPQEYSENLLPAVPLSNVVPCLLHALARSVEKLVTLVVSDVISNMHSNLGTDNALYREEKIANLENNISGRGVKQGCFSIHFDTRGNLKPVKLNKDDALAIIAPSPPGFLSPDVLHNVLSHTHIPNSIPQNVREFLKLPCSFNEYELVSSIWSSFYNMITTLKVDREPVLMKPDLLGSLDPTDYSWGYTNEDKVNFKLNSELFYQTFKLKYTASELTPYMIKLIDYGLYFMDTLPCSLGRFQAEGGEHLNYIHNNFYYQHTTRHGGKFGVDPILATLGHMWKNISFEITHGRVSEEYKEASNAFVVFKKRHVAASLIQAYVRGYLVRMKLKKNAAHCEQKTHADKVPLSFAHLNFVLCGSVPKLNKKSYTHDMLSDLIKIYKGRVKRKVPTKSCLFTKSYIVLYNKKSVKGSKLPLALFDAYRQGFKILDFSYVLDCIQANELLLQKEYEIPLPQLPKGMTKKKSVYAKHFAKKSRLISLLKKRQRRKNLKLSLPKRSNPGLHYVWKNWKAMSSGGGKLTYCESKRRMSGLFAQFKTLTPRSKKRNLDEWREEDRKRNKIVVHNSRRALKFNSLKL</sequence>
<comment type="caution">
    <text evidence="3">The sequence shown here is derived from an EMBL/GenBank/DDBJ whole genome shotgun (WGS) entry which is preliminary data.</text>
</comment>
<keyword evidence="4" id="KW-1185">Reference proteome</keyword>
<dbReference type="OrthoDB" id="5997366at2759"/>